<reference evidence="1" key="1">
    <citation type="submission" date="2021-10" db="EMBL/GenBank/DDBJ databases">
        <title>Collection of gut derived symbiotic bacterial strains cultured from healthy donors.</title>
        <authorList>
            <person name="Lin H."/>
            <person name="Littmann E."/>
            <person name="Claire K."/>
            <person name="Pamer E."/>
        </authorList>
    </citation>
    <scope>NUCLEOTIDE SEQUENCE</scope>
    <source>
        <strain evidence="1">MSK.23.18</strain>
    </source>
</reference>
<evidence type="ECO:0000313" key="1">
    <source>
        <dbReference type="EMBL" id="MCB5620995.1"/>
    </source>
</evidence>
<accession>A0AAJ1B8R8</accession>
<dbReference type="SUPFAM" id="SSF58104">
    <property type="entry name" value="Methyl-accepting chemotaxis protein (MCP) signaling domain"/>
    <property type="match status" value="1"/>
</dbReference>
<evidence type="ECO:0008006" key="3">
    <source>
        <dbReference type="Google" id="ProtNLM"/>
    </source>
</evidence>
<sequence length="329" mass="34139">MPGTEFQANASGNTELASQLQASITALVAAQAQAGNLSSSLQPLASVTNEGSVQLPTLDTNALTQTITQISTAYQGIESSFTKLSAKLPEIQKQLDQLSNITLPENAMSQLKDNVDKINAGMKALDQGLTTVSKNMGLLDKSTDSLPSAVNGINALLGGFQQLDGYNQTLLNGASKLKANSPSLVAGINTLAGGTDELASGLNTLATQLSDGSGALAANSAALRDGASTLLSGTTELSKGGTTLLNGSNQVKDGITQLQDGAHTLKDGMQEFDEQGIRKLKDTVEKELGNILDRLEALTSAQCSYDTFSGKAKDMEGNVKFVIETDAIK</sequence>
<protein>
    <recommendedName>
        <fullName evidence="3">X-X-X-Leu-X-X-Gly heptad repeat protein</fullName>
    </recommendedName>
</protein>
<evidence type="ECO:0000313" key="2">
    <source>
        <dbReference type="Proteomes" id="UP001297370"/>
    </source>
</evidence>
<dbReference type="EMBL" id="JAJBOM010000047">
    <property type="protein sequence ID" value="MCB5620995.1"/>
    <property type="molecule type" value="Genomic_DNA"/>
</dbReference>
<dbReference type="InterPro" id="IPR023908">
    <property type="entry name" value="xxxLxxG_rpt"/>
</dbReference>
<organism evidence="1 2">
    <name type="scientific">Mediterraneibacter gnavus</name>
    <name type="common">Ruminococcus gnavus</name>
    <dbReference type="NCBI Taxonomy" id="33038"/>
    <lineage>
        <taxon>Bacteria</taxon>
        <taxon>Bacillati</taxon>
        <taxon>Bacillota</taxon>
        <taxon>Clostridia</taxon>
        <taxon>Lachnospirales</taxon>
        <taxon>Lachnospiraceae</taxon>
        <taxon>Mediterraneibacter</taxon>
    </lineage>
</organism>
<dbReference type="Proteomes" id="UP001297370">
    <property type="component" value="Unassembled WGS sequence"/>
</dbReference>
<dbReference type="RefSeq" id="WP_226972288.1">
    <property type="nucleotide sequence ID" value="NZ_JAAIQY010000055.1"/>
</dbReference>
<comment type="caution">
    <text evidence="1">The sequence shown here is derived from an EMBL/GenBank/DDBJ whole genome shotgun (WGS) entry which is preliminary data.</text>
</comment>
<dbReference type="Gene3D" id="1.10.287.950">
    <property type="entry name" value="Methyl-accepting chemotaxis protein"/>
    <property type="match status" value="1"/>
</dbReference>
<dbReference type="AlphaFoldDB" id="A0AAJ1B8R8"/>
<gene>
    <name evidence="1" type="ORF">LIQ08_17930</name>
</gene>
<proteinExistence type="predicted"/>
<dbReference type="Gene3D" id="1.20.5.300">
    <property type="match status" value="1"/>
</dbReference>
<name>A0AAJ1B8R8_MEDGN</name>
<dbReference type="NCBIfam" id="TIGR03057">
    <property type="entry name" value="xxxLxxG_by_4"/>
    <property type="match status" value="2"/>
</dbReference>